<feature type="transmembrane region" description="Helical" evidence="7">
    <location>
        <begin position="229"/>
        <end position="252"/>
    </location>
</feature>
<reference evidence="8 9" key="1">
    <citation type="submission" date="2023-07" db="EMBL/GenBank/DDBJ databases">
        <authorList>
            <person name="Kim M.K."/>
        </authorList>
    </citation>
    <scope>NUCLEOTIDE SEQUENCE [LARGE SCALE GENOMIC DNA]</scope>
    <source>
        <strain evidence="8 9">KR1UV-12</strain>
    </source>
</reference>
<feature type="transmembrane region" description="Helical" evidence="7">
    <location>
        <begin position="169"/>
        <end position="192"/>
    </location>
</feature>
<feature type="transmembrane region" description="Helical" evidence="7">
    <location>
        <begin position="380"/>
        <end position="400"/>
    </location>
</feature>
<keyword evidence="2" id="KW-0813">Transport</keyword>
<comment type="caution">
    <text evidence="8">The sequence shown here is derived from an EMBL/GenBank/DDBJ whole genome shotgun (WGS) entry which is preliminary data.</text>
</comment>
<keyword evidence="5 7" id="KW-1133">Transmembrane helix</keyword>
<dbReference type="EMBL" id="JAUUDS010000001">
    <property type="protein sequence ID" value="MDP1026608.1"/>
    <property type="molecule type" value="Genomic_DNA"/>
</dbReference>
<keyword evidence="6 7" id="KW-0472">Membrane</keyword>
<dbReference type="PANTHER" id="PTHR43266">
    <property type="entry name" value="MACROLIDE-EFFLUX PROTEIN"/>
    <property type="match status" value="1"/>
</dbReference>
<comment type="subcellular location">
    <subcellularLocation>
        <location evidence="1">Cell membrane</location>
        <topology evidence="1">Multi-pass membrane protein</topology>
    </subcellularLocation>
</comment>
<organism evidence="8 9">
    <name type="scientific">Sphingomonas aurea</name>
    <dbReference type="NCBI Taxonomy" id="3063994"/>
    <lineage>
        <taxon>Bacteria</taxon>
        <taxon>Pseudomonadati</taxon>
        <taxon>Pseudomonadota</taxon>
        <taxon>Alphaproteobacteria</taxon>
        <taxon>Sphingomonadales</taxon>
        <taxon>Sphingomonadaceae</taxon>
        <taxon>Sphingomonas</taxon>
    </lineage>
</organism>
<dbReference type="RefSeq" id="WP_305172163.1">
    <property type="nucleotide sequence ID" value="NZ_JAUUDS010000001.1"/>
</dbReference>
<evidence type="ECO:0000256" key="2">
    <source>
        <dbReference type="ARBA" id="ARBA00022448"/>
    </source>
</evidence>
<keyword evidence="3" id="KW-1003">Cell membrane</keyword>
<evidence type="ECO:0000313" key="8">
    <source>
        <dbReference type="EMBL" id="MDP1026608.1"/>
    </source>
</evidence>
<dbReference type="PANTHER" id="PTHR43266:SF2">
    <property type="entry name" value="MAJOR FACILITATOR SUPERFAMILY (MFS) PROFILE DOMAIN-CONTAINING PROTEIN"/>
    <property type="match status" value="1"/>
</dbReference>
<keyword evidence="9" id="KW-1185">Reference proteome</keyword>
<feature type="transmembrane region" description="Helical" evidence="7">
    <location>
        <begin position="110"/>
        <end position="131"/>
    </location>
</feature>
<evidence type="ECO:0000256" key="1">
    <source>
        <dbReference type="ARBA" id="ARBA00004651"/>
    </source>
</evidence>
<name>A0ABT9EIH0_9SPHN</name>
<feature type="transmembrane region" description="Helical" evidence="7">
    <location>
        <begin position="295"/>
        <end position="317"/>
    </location>
</feature>
<feature type="transmembrane region" description="Helical" evidence="7">
    <location>
        <begin position="21"/>
        <end position="43"/>
    </location>
</feature>
<dbReference type="SUPFAM" id="SSF103473">
    <property type="entry name" value="MFS general substrate transporter"/>
    <property type="match status" value="1"/>
</dbReference>
<evidence type="ECO:0000313" key="9">
    <source>
        <dbReference type="Proteomes" id="UP001230685"/>
    </source>
</evidence>
<dbReference type="Gene3D" id="1.20.1250.20">
    <property type="entry name" value="MFS general substrate transporter like domains"/>
    <property type="match status" value="1"/>
</dbReference>
<feature type="transmembrane region" description="Helical" evidence="7">
    <location>
        <begin position="406"/>
        <end position="422"/>
    </location>
</feature>
<gene>
    <name evidence="8" type="ORF">Q5H91_05245</name>
</gene>
<keyword evidence="4 7" id="KW-0812">Transmembrane</keyword>
<evidence type="ECO:0000256" key="5">
    <source>
        <dbReference type="ARBA" id="ARBA00022989"/>
    </source>
</evidence>
<sequence>MINALGLLKRRRFLPLFVTQFLGAFNDNLFKTSMVLFATYAIFNDAAKEANFNALATGIGILPFFLLSALAGQLADSHDKARIIRIVKAAEIAIMAVGATGLMLARGGFINAGLAMMLGAVLLLGIHSTFFGPIKYAILPQHLAPCDVLGGTGLVEAGTYLAILAGTVVAGWIPIEGAAATVLAIAVIGWLAGRQVPPAPREGPPLKLNYNPLTASWRLISATMHIPRLFLAICAISFFWTIGSVLIIVFPPLVKNVLTADERVASGVIAVFSVGVAIGSVIINTMLKGRISARYAPASVIGMGIFVVLFSILARNWQSAPAGQLLGWSAFMAHPGALAVLATLLAIAVTGGMFVVPLYAFLTTTVEKDQTARTVAANNVVNAGAMTIGAIVVLFLTTGLGVSSENMLLVVAGMCLISAGIAQRLHRVCDREDACLPCG</sequence>
<evidence type="ECO:0000256" key="7">
    <source>
        <dbReference type="SAM" id="Phobius"/>
    </source>
</evidence>
<dbReference type="InterPro" id="IPR036259">
    <property type="entry name" value="MFS_trans_sf"/>
</dbReference>
<accession>A0ABT9EIH0</accession>
<evidence type="ECO:0000256" key="3">
    <source>
        <dbReference type="ARBA" id="ARBA00022475"/>
    </source>
</evidence>
<evidence type="ECO:0000256" key="4">
    <source>
        <dbReference type="ARBA" id="ARBA00022692"/>
    </source>
</evidence>
<dbReference type="Proteomes" id="UP001230685">
    <property type="component" value="Unassembled WGS sequence"/>
</dbReference>
<evidence type="ECO:0000256" key="6">
    <source>
        <dbReference type="ARBA" id="ARBA00023136"/>
    </source>
</evidence>
<feature type="transmembrane region" description="Helical" evidence="7">
    <location>
        <begin position="337"/>
        <end position="360"/>
    </location>
</feature>
<protein>
    <submittedName>
        <fullName evidence="8">MFS transporter</fullName>
    </submittedName>
</protein>
<feature type="transmembrane region" description="Helical" evidence="7">
    <location>
        <begin position="264"/>
        <end position="283"/>
    </location>
</feature>
<proteinExistence type="predicted"/>
<feature type="transmembrane region" description="Helical" evidence="7">
    <location>
        <begin position="55"/>
        <end position="74"/>
    </location>
</feature>
<dbReference type="CDD" id="cd06173">
    <property type="entry name" value="MFS_MefA_like"/>
    <property type="match status" value="1"/>
</dbReference>